<feature type="domain" description="Glycosyl transferase CAP10" evidence="5">
    <location>
        <begin position="182"/>
        <end position="441"/>
    </location>
</feature>
<protein>
    <recommendedName>
        <fullName evidence="5">Glycosyl transferase CAP10 domain-containing protein</fullName>
    </recommendedName>
</protein>
<evidence type="ECO:0000313" key="7">
    <source>
        <dbReference type="Proteomes" id="UP000037460"/>
    </source>
</evidence>
<comment type="caution">
    <text evidence="6">The sequence shown here is derived from an EMBL/GenBank/DDBJ whole genome shotgun (WGS) entry which is preliminary data.</text>
</comment>
<comment type="similarity">
    <text evidence="1">Belongs to the glycosyltransferase 90 family.</text>
</comment>
<keyword evidence="7" id="KW-1185">Reference proteome</keyword>
<dbReference type="PANTHER" id="PTHR12203">
    <property type="entry name" value="KDEL LYS-ASP-GLU-LEU CONTAINING - RELATED"/>
    <property type="match status" value="1"/>
</dbReference>
<evidence type="ECO:0000256" key="1">
    <source>
        <dbReference type="ARBA" id="ARBA00010118"/>
    </source>
</evidence>
<dbReference type="AlphaFoldDB" id="A0A0M0K040"/>
<dbReference type="OrthoDB" id="202415at2759"/>
<dbReference type="SMART" id="SM00672">
    <property type="entry name" value="CAP10"/>
    <property type="match status" value="1"/>
</dbReference>
<gene>
    <name evidence="6" type="ORF">Ctob_014713</name>
</gene>
<keyword evidence="3" id="KW-0175">Coiled coil</keyword>
<keyword evidence="2" id="KW-0808">Transferase</keyword>
<feature type="coiled-coil region" evidence="3">
    <location>
        <begin position="485"/>
        <end position="588"/>
    </location>
</feature>
<dbReference type="Pfam" id="PF05686">
    <property type="entry name" value="Glyco_transf_90"/>
    <property type="match status" value="1"/>
</dbReference>
<evidence type="ECO:0000256" key="3">
    <source>
        <dbReference type="SAM" id="Coils"/>
    </source>
</evidence>
<dbReference type="EMBL" id="JWZX01001939">
    <property type="protein sequence ID" value="KOO31753.1"/>
    <property type="molecule type" value="Genomic_DNA"/>
</dbReference>
<dbReference type="Proteomes" id="UP000037460">
    <property type="component" value="Unassembled WGS sequence"/>
</dbReference>
<evidence type="ECO:0000313" key="6">
    <source>
        <dbReference type="EMBL" id="KOO31753.1"/>
    </source>
</evidence>
<evidence type="ECO:0000256" key="4">
    <source>
        <dbReference type="SAM" id="MobiDB-lite"/>
    </source>
</evidence>
<sequence>MCKFLETSIRSHHWFQLAPSTPAACVDPVHRMVRIADLSDFSSNITSPSWQPLVDHYLSRFRSKEGVPLSDVDALEAWAANATAFDATGSWRMRLIDGTLWVKPLRFHAHWAERANVLRMMLLATRASKRLPTNLDLVYGHADNDNTPTRDVQGRRQCLGFRSRPPKRAAEDPADGASSMRPSCDASCRATWRDSSCVPLPLFTNSHDPKRGGLPVPEFTWIGWQKVPPWCQQVVALDAAAEATPWTARDRRLFFSGGLDNGHHRKELRRLALAELAAGRTSEILVRDVSSRFHRWNQFDRKQAPGFTKLRAQTNVSIAAPPVPATAACAHQYSINVPGFGYSSRLRALLRCGGAVVHVVHASSEFFMPLLRHREHLYLLDGREPVRHDLLQLLRSLHADPAQPARAVGAAGREFARTWLSFESVLAYLHTLLATYAELYERGRISSGAPPLSAEGALRDGFPPSLFVPLRRSNMAVITQGGVVLDDKENRLLDQAIKILELEARVASSEARVAELEAKLDRVEKRVEGLEKRVEEVPSRKEFDDLKETVAEKLIAHAEMLEELKEKLEAHEEMMQNLDERIAGISKASIKRDNEIKIVIAATASAAASKPGAAKEQTLVAHAKELEKLKEKLEAHEEMMQNLDKQL</sequence>
<dbReference type="GO" id="GO:0016740">
    <property type="term" value="F:transferase activity"/>
    <property type="evidence" value="ECO:0007669"/>
    <property type="project" value="UniProtKB-KW"/>
</dbReference>
<accession>A0A0M0K040</accession>
<proteinExistence type="inferred from homology"/>
<dbReference type="InterPro" id="IPR006598">
    <property type="entry name" value="CAP10"/>
</dbReference>
<feature type="coiled-coil region" evidence="3">
    <location>
        <begin position="619"/>
        <end position="646"/>
    </location>
</feature>
<dbReference type="PANTHER" id="PTHR12203:SF35">
    <property type="entry name" value="PROTEIN O-GLUCOSYLTRANSFERASE 1"/>
    <property type="match status" value="1"/>
</dbReference>
<reference evidence="7" key="1">
    <citation type="journal article" date="2015" name="PLoS Genet.">
        <title>Genome Sequence and Transcriptome Analyses of Chrysochromulina tobin: Metabolic Tools for Enhanced Algal Fitness in the Prominent Order Prymnesiales (Haptophyceae).</title>
        <authorList>
            <person name="Hovde B.T."/>
            <person name="Deodato C.R."/>
            <person name="Hunsperger H.M."/>
            <person name="Ryken S.A."/>
            <person name="Yost W."/>
            <person name="Jha R.K."/>
            <person name="Patterson J."/>
            <person name="Monnat R.J. Jr."/>
            <person name="Barlow S.B."/>
            <person name="Starkenburg S.R."/>
            <person name="Cattolico R.A."/>
        </authorList>
    </citation>
    <scope>NUCLEOTIDE SEQUENCE</scope>
    <source>
        <strain evidence="7">CCMP291</strain>
    </source>
</reference>
<dbReference type="InterPro" id="IPR051091">
    <property type="entry name" value="O-Glucosyltr/Glycosyltrsf_90"/>
</dbReference>
<name>A0A0M0K040_9EUKA</name>
<evidence type="ECO:0000259" key="5">
    <source>
        <dbReference type="SMART" id="SM00672"/>
    </source>
</evidence>
<organism evidence="6 7">
    <name type="scientific">Chrysochromulina tobinii</name>
    <dbReference type="NCBI Taxonomy" id="1460289"/>
    <lineage>
        <taxon>Eukaryota</taxon>
        <taxon>Haptista</taxon>
        <taxon>Haptophyta</taxon>
        <taxon>Prymnesiophyceae</taxon>
        <taxon>Prymnesiales</taxon>
        <taxon>Chrysochromulinaceae</taxon>
        <taxon>Chrysochromulina</taxon>
    </lineage>
</organism>
<dbReference type="Gene3D" id="1.20.1270.70">
    <property type="entry name" value="Designed single chain three-helix bundle"/>
    <property type="match status" value="1"/>
</dbReference>
<feature type="region of interest" description="Disordered" evidence="4">
    <location>
        <begin position="160"/>
        <end position="182"/>
    </location>
</feature>
<evidence type="ECO:0000256" key="2">
    <source>
        <dbReference type="ARBA" id="ARBA00022679"/>
    </source>
</evidence>